<proteinExistence type="predicted"/>
<reference evidence="2" key="1">
    <citation type="journal article" date="2015" name="Nature">
        <title>Complex archaea that bridge the gap between prokaryotes and eukaryotes.</title>
        <authorList>
            <person name="Spang A."/>
            <person name="Saw J.H."/>
            <person name="Jorgensen S.L."/>
            <person name="Zaremba-Niedzwiedzka K."/>
            <person name="Martijn J."/>
            <person name="Lind A.E."/>
            <person name="van Eijk R."/>
            <person name="Schleper C."/>
            <person name="Guy L."/>
            <person name="Ettema T.J."/>
        </authorList>
    </citation>
    <scope>NUCLEOTIDE SEQUENCE</scope>
</reference>
<keyword evidence="1" id="KW-0812">Transmembrane</keyword>
<keyword evidence="1" id="KW-0472">Membrane</keyword>
<gene>
    <name evidence="2" type="ORF">LCGC14_0925430</name>
</gene>
<sequence>MKKALRITGKVVVTVGAGALFFFVIHSAAGEDSHWLARWFFPSFFSVLAMVVSLLMYRVERTDE</sequence>
<comment type="caution">
    <text evidence="2">The sequence shown here is derived from an EMBL/GenBank/DDBJ whole genome shotgun (WGS) entry which is preliminary data.</text>
</comment>
<keyword evidence="1" id="KW-1133">Transmembrane helix</keyword>
<dbReference type="AlphaFoldDB" id="A0A0F9PAC0"/>
<evidence type="ECO:0000313" key="2">
    <source>
        <dbReference type="EMBL" id="KKN21457.1"/>
    </source>
</evidence>
<protein>
    <submittedName>
        <fullName evidence="2">Uncharacterized protein</fullName>
    </submittedName>
</protein>
<dbReference type="EMBL" id="LAZR01003147">
    <property type="protein sequence ID" value="KKN21457.1"/>
    <property type="molecule type" value="Genomic_DNA"/>
</dbReference>
<feature type="transmembrane region" description="Helical" evidence="1">
    <location>
        <begin position="40"/>
        <end position="59"/>
    </location>
</feature>
<name>A0A0F9PAC0_9ZZZZ</name>
<evidence type="ECO:0000256" key="1">
    <source>
        <dbReference type="SAM" id="Phobius"/>
    </source>
</evidence>
<accession>A0A0F9PAC0</accession>
<organism evidence="2">
    <name type="scientific">marine sediment metagenome</name>
    <dbReference type="NCBI Taxonomy" id="412755"/>
    <lineage>
        <taxon>unclassified sequences</taxon>
        <taxon>metagenomes</taxon>
        <taxon>ecological metagenomes</taxon>
    </lineage>
</organism>